<proteinExistence type="predicted"/>
<gene>
    <name evidence="1" type="ORF">C5750_26010</name>
</gene>
<protein>
    <submittedName>
        <fullName evidence="1">Uncharacterized protein</fullName>
    </submittedName>
</protein>
<accession>A0A2S9J9V5</accession>
<keyword evidence="2" id="KW-1185">Reference proteome</keyword>
<organism evidence="1 2">
    <name type="scientific">Phyllobacterium myrsinacearum</name>
    <dbReference type="NCBI Taxonomy" id="28101"/>
    <lineage>
        <taxon>Bacteria</taxon>
        <taxon>Pseudomonadati</taxon>
        <taxon>Pseudomonadota</taxon>
        <taxon>Alphaproteobacteria</taxon>
        <taxon>Hyphomicrobiales</taxon>
        <taxon>Phyllobacteriaceae</taxon>
        <taxon>Phyllobacterium</taxon>
    </lineage>
</organism>
<name>A0A2S9J9V5_9HYPH</name>
<reference evidence="1 2" key="1">
    <citation type="submission" date="2018-02" db="EMBL/GenBank/DDBJ databases">
        <title>The draft genome of Phyllobacterium myrsinacearum DSM5892.</title>
        <authorList>
            <person name="Li L."/>
            <person name="Liu L."/>
            <person name="Zhang X."/>
            <person name="Wang T."/>
        </authorList>
    </citation>
    <scope>NUCLEOTIDE SEQUENCE [LARGE SCALE GENOMIC DNA]</scope>
    <source>
        <strain evidence="1 2">DSM 5892</strain>
    </source>
</reference>
<dbReference type="AlphaFoldDB" id="A0A2S9J9V5"/>
<sequence>MKVIGSSFIMVTAFRSLRAQNCSIAAMEFAPSVRLRPDHGQRAAAPYQGSGAAARKVMRDRRFTRAPSGWCLHRISIEFARDRSMLRPMTLDLNEVR</sequence>
<evidence type="ECO:0000313" key="2">
    <source>
        <dbReference type="Proteomes" id="UP000238563"/>
    </source>
</evidence>
<dbReference type="RefSeq" id="WP_105738288.1">
    <property type="nucleotide sequence ID" value="NZ_PVBT01000012.1"/>
</dbReference>
<comment type="caution">
    <text evidence="1">The sequence shown here is derived from an EMBL/GenBank/DDBJ whole genome shotgun (WGS) entry which is preliminary data.</text>
</comment>
<dbReference type="EMBL" id="PVBT01000012">
    <property type="protein sequence ID" value="PRD49539.1"/>
    <property type="molecule type" value="Genomic_DNA"/>
</dbReference>
<dbReference type="Proteomes" id="UP000238563">
    <property type="component" value="Unassembled WGS sequence"/>
</dbReference>
<evidence type="ECO:0000313" key="1">
    <source>
        <dbReference type="EMBL" id="PRD49539.1"/>
    </source>
</evidence>